<keyword evidence="1" id="KW-1133">Transmembrane helix</keyword>
<keyword evidence="3" id="KW-1185">Reference proteome</keyword>
<dbReference type="NCBIfam" id="TIGR02532">
    <property type="entry name" value="IV_pilin_GFxxxE"/>
    <property type="match status" value="1"/>
</dbReference>
<keyword evidence="1" id="KW-0812">Transmembrane</keyword>
<dbReference type="Proteomes" id="UP000651050">
    <property type="component" value="Unassembled WGS sequence"/>
</dbReference>
<dbReference type="Pfam" id="PF07963">
    <property type="entry name" value="N_methyl"/>
    <property type="match status" value="1"/>
</dbReference>
<dbReference type="GO" id="GO:0043683">
    <property type="term" value="P:type IV pilus assembly"/>
    <property type="evidence" value="ECO:0007669"/>
    <property type="project" value="InterPro"/>
</dbReference>
<evidence type="ECO:0000313" key="3">
    <source>
        <dbReference type="Proteomes" id="UP000651050"/>
    </source>
</evidence>
<organism evidence="2 3">
    <name type="scientific">Caenimonas aquaedulcis</name>
    <dbReference type="NCBI Taxonomy" id="2793270"/>
    <lineage>
        <taxon>Bacteria</taxon>
        <taxon>Pseudomonadati</taxon>
        <taxon>Pseudomonadota</taxon>
        <taxon>Betaproteobacteria</taxon>
        <taxon>Burkholderiales</taxon>
        <taxon>Comamonadaceae</taxon>
        <taxon>Caenimonas</taxon>
    </lineage>
</organism>
<dbReference type="InterPro" id="IPR012902">
    <property type="entry name" value="N_methyl_site"/>
</dbReference>
<reference evidence="2" key="1">
    <citation type="submission" date="2020-11" db="EMBL/GenBank/DDBJ databases">
        <title>Bacterial whole genome sequence for Caenimonas sp. DR4.4.</title>
        <authorList>
            <person name="Le V."/>
            <person name="Ko S.-R."/>
            <person name="Ahn C.-Y."/>
            <person name="Oh H.-M."/>
        </authorList>
    </citation>
    <scope>NUCLEOTIDE SEQUENCE</scope>
    <source>
        <strain evidence="2">DR4.4</strain>
    </source>
</reference>
<dbReference type="PROSITE" id="PS00409">
    <property type="entry name" value="PROKAR_NTER_METHYL"/>
    <property type="match status" value="1"/>
</dbReference>
<protein>
    <submittedName>
        <fullName evidence="2">PilW family protein</fullName>
    </submittedName>
</protein>
<dbReference type="Pfam" id="PF16074">
    <property type="entry name" value="PilW"/>
    <property type="match status" value="1"/>
</dbReference>
<keyword evidence="1" id="KW-0472">Membrane</keyword>
<dbReference type="AlphaFoldDB" id="A0A931H2T6"/>
<dbReference type="EMBL" id="JADWYS010000001">
    <property type="protein sequence ID" value="MBG9387508.1"/>
    <property type="molecule type" value="Genomic_DNA"/>
</dbReference>
<gene>
    <name evidence="2" type="ORF">I5803_05735</name>
</gene>
<sequence length="388" mass="41978">MNRVQRLRAQSGFSLIELMVSLVIGLFIAIALVSLLINVNRNNSELSKTNRIIENGRFAVQMLTADLGHAGFWAGHVPKFDDLTNTAVPTDVPTGIPNPCVSLAIWGDPYKTNLLGIPVQAYEIPSPVPSPTLSVCATRVLNPQPNTDVLFVRHAETCIAGVDTNCPAQVVGDVYFQEALCTTTTSVNYTTTVSIIGTDTFTLKKRDCTTTADLYRFVSNMYYIRDYAVTAGDGIPTLMRSQWNGTSFPAAQAVVEGVEGFRVEIGVDNVSDSGAAANFTQAVIWANNANLNSPTNRGDGLPDGAYIRCTTAAPCTVAQLMNAVAVKVYLLVRSENKSPNFIDGKAYCLASSCPTAADKMGPFNDGYKRHLFMQTIRLTNVSSRRETP</sequence>
<feature type="transmembrane region" description="Helical" evidence="1">
    <location>
        <begin position="12"/>
        <end position="37"/>
    </location>
</feature>
<name>A0A931H2T6_9BURK</name>
<evidence type="ECO:0000256" key="1">
    <source>
        <dbReference type="SAM" id="Phobius"/>
    </source>
</evidence>
<accession>A0A931H2T6</accession>
<dbReference type="RefSeq" id="WP_196988470.1">
    <property type="nucleotide sequence ID" value="NZ_JADWYS010000001.1"/>
</dbReference>
<evidence type="ECO:0000313" key="2">
    <source>
        <dbReference type="EMBL" id="MBG9387508.1"/>
    </source>
</evidence>
<dbReference type="InterPro" id="IPR032092">
    <property type="entry name" value="PilW"/>
</dbReference>
<comment type="caution">
    <text evidence="2">The sequence shown here is derived from an EMBL/GenBank/DDBJ whole genome shotgun (WGS) entry which is preliminary data.</text>
</comment>
<proteinExistence type="predicted"/>